<feature type="signal peptide" evidence="1">
    <location>
        <begin position="1"/>
        <end position="18"/>
    </location>
</feature>
<keyword evidence="4" id="KW-1185">Reference proteome</keyword>
<dbReference type="PANTHER" id="PTHR31350">
    <property type="entry name" value="SI:DKEY-261L7.2"/>
    <property type="match status" value="1"/>
</dbReference>
<sequence>MLHRATLWLLTCTAAAAALTPLQDARLRSGCEARNAFAAEIARPKPDDLAIAIAIAAEEKPDEPLSACEKRVTEALDELAARATTRARLELMLGDRSGAAVVARAVGAAMFGDQGLPEENNTKIEFFAGDVDDYYNPANSLIDEVIRRRRGIPITMSLVFARACAAAGTPFSLLNTPMHVLVAPDDTSETFVVDAFGGGNVLENARSQLTDVSPLEGLSLAARMLRNLRMIYEKGEDPARLLGVVERTLLVAEQDIEMKAVPERERAHCRATVGVCLLALRDDDRRDECLGLLRAAKQEFGEGGKFFRMLLADPFLN</sequence>
<protein>
    <recommendedName>
        <fullName evidence="2">Protein SirB1 N-terminal domain-containing protein</fullName>
    </recommendedName>
</protein>
<evidence type="ECO:0000259" key="2">
    <source>
        <dbReference type="Pfam" id="PF13369"/>
    </source>
</evidence>
<dbReference type="InterPro" id="IPR032698">
    <property type="entry name" value="SirB1_N"/>
</dbReference>
<accession>A0A8J2T1A0</accession>
<evidence type="ECO:0000313" key="3">
    <source>
        <dbReference type="EMBL" id="CAH0378081.1"/>
    </source>
</evidence>
<feature type="domain" description="Protein SirB1 N-terminal" evidence="2">
    <location>
        <begin position="71"/>
        <end position="205"/>
    </location>
</feature>
<reference evidence="3" key="1">
    <citation type="submission" date="2021-11" db="EMBL/GenBank/DDBJ databases">
        <authorList>
            <consortium name="Genoscope - CEA"/>
            <person name="William W."/>
        </authorList>
    </citation>
    <scope>NUCLEOTIDE SEQUENCE</scope>
</reference>
<gene>
    <name evidence="3" type="ORF">PECAL_5P26010</name>
</gene>
<feature type="chain" id="PRO_5035243368" description="Protein SirB1 N-terminal domain-containing protein" evidence="1">
    <location>
        <begin position="19"/>
        <end position="317"/>
    </location>
</feature>
<dbReference type="EMBL" id="CAKKNE010000005">
    <property type="protein sequence ID" value="CAH0378081.1"/>
    <property type="molecule type" value="Genomic_DNA"/>
</dbReference>
<organism evidence="3 4">
    <name type="scientific">Pelagomonas calceolata</name>
    <dbReference type="NCBI Taxonomy" id="35677"/>
    <lineage>
        <taxon>Eukaryota</taxon>
        <taxon>Sar</taxon>
        <taxon>Stramenopiles</taxon>
        <taxon>Ochrophyta</taxon>
        <taxon>Pelagophyceae</taxon>
        <taxon>Pelagomonadales</taxon>
        <taxon>Pelagomonadaceae</taxon>
        <taxon>Pelagomonas</taxon>
    </lineage>
</organism>
<dbReference type="Proteomes" id="UP000789595">
    <property type="component" value="Unassembled WGS sequence"/>
</dbReference>
<evidence type="ECO:0000313" key="4">
    <source>
        <dbReference type="Proteomes" id="UP000789595"/>
    </source>
</evidence>
<dbReference type="PANTHER" id="PTHR31350:SF27">
    <property type="entry name" value="HEMIMETHYLATED DNA-BINDING DOMAIN-CONTAINING PROTEIN"/>
    <property type="match status" value="1"/>
</dbReference>
<comment type="caution">
    <text evidence="3">The sequence shown here is derived from an EMBL/GenBank/DDBJ whole genome shotgun (WGS) entry which is preliminary data.</text>
</comment>
<name>A0A8J2T1A0_9STRA</name>
<dbReference type="OrthoDB" id="28868at2759"/>
<dbReference type="AlphaFoldDB" id="A0A8J2T1A0"/>
<dbReference type="Pfam" id="PF13369">
    <property type="entry name" value="Transglut_core2"/>
    <property type="match status" value="1"/>
</dbReference>
<proteinExistence type="predicted"/>
<evidence type="ECO:0000256" key="1">
    <source>
        <dbReference type="SAM" id="SignalP"/>
    </source>
</evidence>
<keyword evidence="1" id="KW-0732">Signal</keyword>